<accession>A0ABR0N3W6</accession>
<gene>
    <name evidence="2" type="ORF">PVK06_039821</name>
</gene>
<dbReference type="Proteomes" id="UP001358586">
    <property type="component" value="Chromosome 11"/>
</dbReference>
<evidence type="ECO:0000313" key="3">
    <source>
        <dbReference type="Proteomes" id="UP001358586"/>
    </source>
</evidence>
<keyword evidence="3" id="KW-1185">Reference proteome</keyword>
<sequence length="656" mass="73360">MIQKPHTEQKNKGNVSLNDLSNKAVTGRKVINIGIKNATLGLSVGKAQKGLARASKPSSGKAVQSVSETKVGLATPVDLGENNSIPLASNEPVHGQMRGGSQKQAQGSDEHAADPFKYPIALHNSLLNVEEISRVAELITSEIDENSPIDLSRHQGEEVEFHSSDHQPILVAFMYGSPDKTKRKVLCNDLSCSVQLGDDPWMAIGGFNTNLSLDDKKGDHIKGRRCSLGNLPSSAFLGLNSEDVSLLGKNVTNEEIMVALFDMAPLKAPAQEVLHSIRTKKNFQWMEIKIDLEKAYDRVRWDFVEAFLNAACIPSYLIKVIMNAISLTTMQVLWNGEPTQKFRFYRSIPAREWSPIRLSCTGPSLLHLFFADDLVIFKRADLLHSGLLKNFLSNFCETSGHKVFSWDAKKLSFAGRVTLAQSILLSIPSYLMQKKEALVGWDDICQPKMHGGLGFRRLGDQNKAFMMKISYNLITKSETLWVQVFRAKYGVRESMSNSLMRSSCSYMWKAIAKAWPLLHSNMIWSIGNGKTVRCWEDNCVLNKGPLKHYVLNNDNINFATTVSEMIQPNGDWNLNLFKLWMPKEVVECIISIPPPLDQAGPDVLSWSRMTTEVFCFCKKCLLFVEGEDLASEGDELEYDLENPRAASRETFHLVNL</sequence>
<protein>
    <recommendedName>
        <fullName evidence="4">Reverse transcriptase domain-containing protein</fullName>
    </recommendedName>
</protein>
<feature type="region of interest" description="Disordered" evidence="1">
    <location>
        <begin position="77"/>
        <end position="111"/>
    </location>
</feature>
<evidence type="ECO:0000313" key="2">
    <source>
        <dbReference type="EMBL" id="KAK5785254.1"/>
    </source>
</evidence>
<dbReference type="PANTHER" id="PTHR33116">
    <property type="entry name" value="REVERSE TRANSCRIPTASE ZINC-BINDING DOMAIN-CONTAINING PROTEIN-RELATED-RELATED"/>
    <property type="match status" value="1"/>
</dbReference>
<organism evidence="2 3">
    <name type="scientific">Gossypium arboreum</name>
    <name type="common">Tree cotton</name>
    <name type="synonym">Gossypium nanking</name>
    <dbReference type="NCBI Taxonomy" id="29729"/>
    <lineage>
        <taxon>Eukaryota</taxon>
        <taxon>Viridiplantae</taxon>
        <taxon>Streptophyta</taxon>
        <taxon>Embryophyta</taxon>
        <taxon>Tracheophyta</taxon>
        <taxon>Spermatophyta</taxon>
        <taxon>Magnoliopsida</taxon>
        <taxon>eudicotyledons</taxon>
        <taxon>Gunneridae</taxon>
        <taxon>Pentapetalae</taxon>
        <taxon>rosids</taxon>
        <taxon>malvids</taxon>
        <taxon>Malvales</taxon>
        <taxon>Malvaceae</taxon>
        <taxon>Malvoideae</taxon>
        <taxon>Gossypium</taxon>
    </lineage>
</organism>
<dbReference type="EMBL" id="JARKNE010000011">
    <property type="protein sequence ID" value="KAK5785254.1"/>
    <property type="molecule type" value="Genomic_DNA"/>
</dbReference>
<evidence type="ECO:0000256" key="1">
    <source>
        <dbReference type="SAM" id="MobiDB-lite"/>
    </source>
</evidence>
<comment type="caution">
    <text evidence="2">The sequence shown here is derived from an EMBL/GenBank/DDBJ whole genome shotgun (WGS) entry which is preliminary data.</text>
</comment>
<dbReference type="PANTHER" id="PTHR33116:SF86">
    <property type="entry name" value="REVERSE TRANSCRIPTASE DOMAIN-CONTAINING PROTEIN"/>
    <property type="match status" value="1"/>
</dbReference>
<name>A0ABR0N3W6_GOSAR</name>
<reference evidence="2 3" key="1">
    <citation type="submission" date="2023-03" db="EMBL/GenBank/DDBJ databases">
        <title>WGS of Gossypium arboreum.</title>
        <authorList>
            <person name="Yu D."/>
        </authorList>
    </citation>
    <scope>NUCLEOTIDE SEQUENCE [LARGE SCALE GENOMIC DNA]</scope>
    <source>
        <tissue evidence="2">Leaf</tissue>
    </source>
</reference>
<evidence type="ECO:0008006" key="4">
    <source>
        <dbReference type="Google" id="ProtNLM"/>
    </source>
</evidence>
<proteinExistence type="predicted"/>